<proteinExistence type="predicted"/>
<protein>
    <submittedName>
        <fullName evidence="1">Uncharacterized protein</fullName>
    </submittedName>
</protein>
<dbReference type="HOGENOM" id="CLU_1118975_0_0_5"/>
<sequence>MGLVSAFFYLAGAQITPIEALNIALLDAEPVPSMRAAFRASISSSGAVREIEYDPLKPLSRRFRISRRVGVDEELDAIVDDWAREVQPDVRLFADDLRSSLGQGNIVQTADGWNVQFQHKLSNNDGPVDALVSQQMVGGLNLDANTGLLSRLEYSINKPFKTPEGAWVDSYRQVYSFGRSEQWGVTFVTGYDLYARGGRFGVKGERTFSVKVTDVAFSLASDANQQLESKRIPTN</sequence>
<keyword evidence="2" id="KW-1185">Reference proteome</keyword>
<dbReference type="KEGG" id="hba:Hbal_2014"/>
<dbReference type="AlphaFoldDB" id="C6XL98"/>
<evidence type="ECO:0000313" key="2">
    <source>
        <dbReference type="Proteomes" id="UP000002745"/>
    </source>
</evidence>
<name>C6XL98_HIRBI</name>
<dbReference type="OrthoDB" id="7617050at2"/>
<dbReference type="STRING" id="582402.Hbal_2014"/>
<accession>C6XL98</accession>
<organism evidence="1 2">
    <name type="scientific">Hirschia baltica (strain ATCC 49814 / DSM 5838 / IFAM 1418)</name>
    <dbReference type="NCBI Taxonomy" id="582402"/>
    <lineage>
        <taxon>Bacteria</taxon>
        <taxon>Pseudomonadati</taxon>
        <taxon>Pseudomonadota</taxon>
        <taxon>Alphaproteobacteria</taxon>
        <taxon>Hyphomonadales</taxon>
        <taxon>Hyphomonadaceae</taxon>
        <taxon>Hirschia</taxon>
    </lineage>
</organism>
<gene>
    <name evidence="1" type="ordered locus">Hbal_2014</name>
</gene>
<dbReference type="Proteomes" id="UP000002745">
    <property type="component" value="Chromosome"/>
</dbReference>
<dbReference type="eggNOG" id="ENOG503190Z">
    <property type="taxonomic scope" value="Bacteria"/>
</dbReference>
<dbReference type="RefSeq" id="WP_015827847.1">
    <property type="nucleotide sequence ID" value="NC_012982.1"/>
</dbReference>
<evidence type="ECO:0000313" key="1">
    <source>
        <dbReference type="EMBL" id="ACT59697.1"/>
    </source>
</evidence>
<dbReference type="EMBL" id="CP001678">
    <property type="protein sequence ID" value="ACT59697.1"/>
    <property type="molecule type" value="Genomic_DNA"/>
</dbReference>
<reference evidence="2" key="1">
    <citation type="journal article" date="2011" name="J. Bacteriol.">
        <title>Genome sequences of eight morphologically diverse alphaproteobacteria.</title>
        <authorList>
            <consortium name="US DOE Joint Genome Institute"/>
            <person name="Brown P.J."/>
            <person name="Kysela D.T."/>
            <person name="Buechlein A."/>
            <person name="Hemmerich C."/>
            <person name="Brun Y.V."/>
        </authorList>
    </citation>
    <scope>NUCLEOTIDE SEQUENCE [LARGE SCALE GENOMIC DNA]</scope>
    <source>
        <strain evidence="2">ATCC 49814 / DSM 5838 / IFAM 1418</strain>
    </source>
</reference>